<dbReference type="GO" id="GO:0008270">
    <property type="term" value="F:zinc ion binding"/>
    <property type="evidence" value="ECO:0007669"/>
    <property type="project" value="UniProtKB-KW"/>
</dbReference>
<name>A0AAN7CP12_9PEZI</name>
<dbReference type="SMART" id="SM01328">
    <property type="entry name" value="zf-3CxxC"/>
    <property type="match status" value="1"/>
</dbReference>
<evidence type="ECO:0000259" key="5">
    <source>
        <dbReference type="SMART" id="SM01328"/>
    </source>
</evidence>
<keyword evidence="3" id="KW-0862">Zinc</keyword>
<comment type="caution">
    <text evidence="6">The sequence shown here is derived from an EMBL/GenBank/DDBJ whole genome shotgun (WGS) entry which is preliminary data.</text>
</comment>
<accession>A0AAN7CP12</accession>
<gene>
    <name evidence="6" type="ORF">C7999DRAFT_16211</name>
</gene>
<evidence type="ECO:0000313" key="6">
    <source>
        <dbReference type="EMBL" id="KAK4245595.1"/>
    </source>
</evidence>
<feature type="domain" description="3CxxC-type" evidence="5">
    <location>
        <begin position="60"/>
        <end position="162"/>
    </location>
</feature>
<evidence type="ECO:0000313" key="7">
    <source>
        <dbReference type="Proteomes" id="UP001303647"/>
    </source>
</evidence>
<dbReference type="Pfam" id="PF13695">
    <property type="entry name" value="Zn_ribbon_3CxxC"/>
    <property type="match status" value="1"/>
</dbReference>
<sequence length="191" mass="21925">MPSAKNPYKPKTRSSQNKTAMFPTLHEDVKNNLSEYSINPEPWFNSNENDRTMLEDYSTFVMGRFECHNQNCAQRGWGSKKIAITIQRFPNNGYNAVVFKQRCKSPGCNRLGRLRLDKNSYVERVTYRLKKWAGIPMETPEYDGFEGGPPHLSKLCEGCKAGRCQMSVGAMASRFRSSTYGHRFLVAQYNE</sequence>
<keyword evidence="2" id="KW-0863">Zinc-finger</keyword>
<protein>
    <submittedName>
        <fullName evidence="6">Zinc-binding domain-containing protein</fullName>
    </submittedName>
</protein>
<keyword evidence="1" id="KW-0479">Metal-binding</keyword>
<dbReference type="InterPro" id="IPR027377">
    <property type="entry name" value="ZAR1/RTP1-5-like_Znf-3CxxC"/>
</dbReference>
<evidence type="ECO:0000256" key="1">
    <source>
        <dbReference type="ARBA" id="ARBA00022723"/>
    </source>
</evidence>
<evidence type="ECO:0000256" key="2">
    <source>
        <dbReference type="ARBA" id="ARBA00022771"/>
    </source>
</evidence>
<reference evidence="6" key="2">
    <citation type="submission" date="2023-05" db="EMBL/GenBank/DDBJ databases">
        <authorList>
            <consortium name="Lawrence Berkeley National Laboratory"/>
            <person name="Steindorff A."/>
            <person name="Hensen N."/>
            <person name="Bonometti L."/>
            <person name="Westerberg I."/>
            <person name="Brannstrom I.O."/>
            <person name="Guillou S."/>
            <person name="Cros-Aarteil S."/>
            <person name="Calhoun S."/>
            <person name="Haridas S."/>
            <person name="Kuo A."/>
            <person name="Mondo S."/>
            <person name="Pangilinan J."/>
            <person name="Riley R."/>
            <person name="Labutti K."/>
            <person name="Andreopoulos B."/>
            <person name="Lipzen A."/>
            <person name="Chen C."/>
            <person name="Yanf M."/>
            <person name="Daum C."/>
            <person name="Ng V."/>
            <person name="Clum A."/>
            <person name="Ohm R."/>
            <person name="Martin F."/>
            <person name="Silar P."/>
            <person name="Natvig D."/>
            <person name="Lalanne C."/>
            <person name="Gautier V."/>
            <person name="Ament-Velasquez S.L."/>
            <person name="Kruys A."/>
            <person name="Hutchinson M.I."/>
            <person name="Powell A.J."/>
            <person name="Barry K."/>
            <person name="Miller A.N."/>
            <person name="Grigoriev I.V."/>
            <person name="Debuchy R."/>
            <person name="Gladieux P."/>
            <person name="Thoren M.H."/>
            <person name="Johannesson H."/>
        </authorList>
    </citation>
    <scope>NUCLEOTIDE SEQUENCE</scope>
    <source>
        <strain evidence="6">CBS 359.72</strain>
    </source>
</reference>
<dbReference type="AlphaFoldDB" id="A0AAN7CP12"/>
<dbReference type="EMBL" id="MU857696">
    <property type="protein sequence ID" value="KAK4245595.1"/>
    <property type="molecule type" value="Genomic_DNA"/>
</dbReference>
<evidence type="ECO:0000256" key="3">
    <source>
        <dbReference type="ARBA" id="ARBA00022833"/>
    </source>
</evidence>
<dbReference type="Proteomes" id="UP001303647">
    <property type="component" value="Unassembled WGS sequence"/>
</dbReference>
<organism evidence="6 7">
    <name type="scientific">Corynascus novoguineensis</name>
    <dbReference type="NCBI Taxonomy" id="1126955"/>
    <lineage>
        <taxon>Eukaryota</taxon>
        <taxon>Fungi</taxon>
        <taxon>Dikarya</taxon>
        <taxon>Ascomycota</taxon>
        <taxon>Pezizomycotina</taxon>
        <taxon>Sordariomycetes</taxon>
        <taxon>Sordariomycetidae</taxon>
        <taxon>Sordariales</taxon>
        <taxon>Chaetomiaceae</taxon>
        <taxon>Corynascus</taxon>
    </lineage>
</organism>
<reference evidence="6" key="1">
    <citation type="journal article" date="2023" name="Mol. Phylogenet. Evol.">
        <title>Genome-scale phylogeny and comparative genomics of the fungal order Sordariales.</title>
        <authorList>
            <person name="Hensen N."/>
            <person name="Bonometti L."/>
            <person name="Westerberg I."/>
            <person name="Brannstrom I.O."/>
            <person name="Guillou S."/>
            <person name="Cros-Aarteil S."/>
            <person name="Calhoun S."/>
            <person name="Haridas S."/>
            <person name="Kuo A."/>
            <person name="Mondo S."/>
            <person name="Pangilinan J."/>
            <person name="Riley R."/>
            <person name="LaButti K."/>
            <person name="Andreopoulos B."/>
            <person name="Lipzen A."/>
            <person name="Chen C."/>
            <person name="Yan M."/>
            <person name="Daum C."/>
            <person name="Ng V."/>
            <person name="Clum A."/>
            <person name="Steindorff A."/>
            <person name="Ohm R.A."/>
            <person name="Martin F."/>
            <person name="Silar P."/>
            <person name="Natvig D.O."/>
            <person name="Lalanne C."/>
            <person name="Gautier V."/>
            <person name="Ament-Velasquez S.L."/>
            <person name="Kruys A."/>
            <person name="Hutchinson M.I."/>
            <person name="Powell A.J."/>
            <person name="Barry K."/>
            <person name="Miller A.N."/>
            <person name="Grigoriev I.V."/>
            <person name="Debuchy R."/>
            <person name="Gladieux P."/>
            <person name="Hiltunen Thoren M."/>
            <person name="Johannesson H."/>
        </authorList>
    </citation>
    <scope>NUCLEOTIDE SEQUENCE</scope>
    <source>
        <strain evidence="6">CBS 359.72</strain>
    </source>
</reference>
<feature type="region of interest" description="Disordered" evidence="4">
    <location>
        <begin position="1"/>
        <end position="20"/>
    </location>
</feature>
<keyword evidence="7" id="KW-1185">Reference proteome</keyword>
<evidence type="ECO:0000256" key="4">
    <source>
        <dbReference type="SAM" id="MobiDB-lite"/>
    </source>
</evidence>
<proteinExistence type="predicted"/>